<reference evidence="10" key="1">
    <citation type="submission" date="2025-08" db="UniProtKB">
        <authorList>
            <consortium name="RefSeq"/>
        </authorList>
    </citation>
    <scope>IDENTIFICATION</scope>
    <source>
        <tissue evidence="10">Sperm</tissue>
    </source>
</reference>
<evidence type="ECO:0000256" key="6">
    <source>
        <dbReference type="ARBA" id="ARBA00023242"/>
    </source>
</evidence>
<feature type="region of interest" description="Disordered" evidence="8">
    <location>
        <begin position="125"/>
        <end position="232"/>
    </location>
</feature>
<keyword evidence="6" id="KW-0539">Nucleus</keyword>
<evidence type="ECO:0000256" key="3">
    <source>
        <dbReference type="ARBA" id="ARBA00015520"/>
    </source>
</evidence>
<feature type="coiled-coil region" evidence="7">
    <location>
        <begin position="33"/>
        <end position="68"/>
    </location>
</feature>
<dbReference type="CTD" id="79159"/>
<feature type="compositionally biased region" description="Basic residues" evidence="8">
    <location>
        <begin position="187"/>
        <end position="205"/>
    </location>
</feature>
<sequence length="232" mass="26708">MGKPKSKAPRNRQTKLYLTFNDEERTTYLTGFHKRKVERKRKAKEELVQQMKEEQKRLKDERRQQFMDLIRERRKAQGIVNDLDELDLVTTSKTESVQYHHPNHTVTVTTISNLDLCHPEGLKLGTNTFAESDDDDDDKQQEKDGEREDEARGEDGDPKDIPLPNKKQCLTSKRLSSLMSSLDPKKKSGKKWKRGAPKSSKKGKRPAQGGKTTKTQRRQRTGTREKKGGFSG</sequence>
<accession>A0AAJ7TRW7</accession>
<keyword evidence="4" id="KW-0699">rRNA-binding</keyword>
<comment type="similarity">
    <text evidence="2">Belongs to the RRP17 family.</text>
</comment>
<evidence type="ECO:0000256" key="1">
    <source>
        <dbReference type="ARBA" id="ARBA00004604"/>
    </source>
</evidence>
<evidence type="ECO:0000313" key="9">
    <source>
        <dbReference type="Proteomes" id="UP001318040"/>
    </source>
</evidence>
<evidence type="ECO:0000313" key="10">
    <source>
        <dbReference type="RefSeq" id="XP_032822940.1"/>
    </source>
</evidence>
<evidence type="ECO:0000256" key="4">
    <source>
        <dbReference type="ARBA" id="ARBA00022730"/>
    </source>
</evidence>
<comment type="subcellular location">
    <subcellularLocation>
        <location evidence="1">Nucleus</location>
        <location evidence="1">Nucleolus</location>
    </subcellularLocation>
</comment>
<dbReference type="Proteomes" id="UP001318040">
    <property type="component" value="Chromosome 37"/>
</dbReference>
<feature type="compositionally biased region" description="Basic and acidic residues" evidence="8">
    <location>
        <begin position="222"/>
        <end position="232"/>
    </location>
</feature>
<keyword evidence="4" id="KW-0694">RNA-binding</keyword>
<proteinExistence type="inferred from homology"/>
<dbReference type="InterPro" id="IPR019186">
    <property type="entry name" value="Nucleolar_protein_12"/>
</dbReference>
<keyword evidence="9" id="KW-1185">Reference proteome</keyword>
<dbReference type="AlphaFoldDB" id="A0AAJ7TRW7"/>
<dbReference type="GO" id="GO:0005730">
    <property type="term" value="C:nucleolus"/>
    <property type="evidence" value="ECO:0007669"/>
    <property type="project" value="UniProtKB-SubCell"/>
</dbReference>
<evidence type="ECO:0000256" key="5">
    <source>
        <dbReference type="ARBA" id="ARBA00023054"/>
    </source>
</evidence>
<keyword evidence="5 7" id="KW-0175">Coiled coil</keyword>
<dbReference type="Pfam" id="PF09805">
    <property type="entry name" value="Nop25"/>
    <property type="match status" value="1"/>
</dbReference>
<feature type="compositionally biased region" description="Polar residues" evidence="8">
    <location>
        <begin position="168"/>
        <end position="180"/>
    </location>
</feature>
<evidence type="ECO:0000256" key="8">
    <source>
        <dbReference type="SAM" id="MobiDB-lite"/>
    </source>
</evidence>
<organism evidence="9 10">
    <name type="scientific">Petromyzon marinus</name>
    <name type="common">Sea lamprey</name>
    <dbReference type="NCBI Taxonomy" id="7757"/>
    <lineage>
        <taxon>Eukaryota</taxon>
        <taxon>Metazoa</taxon>
        <taxon>Chordata</taxon>
        <taxon>Craniata</taxon>
        <taxon>Vertebrata</taxon>
        <taxon>Cyclostomata</taxon>
        <taxon>Hyperoartia</taxon>
        <taxon>Petromyzontiformes</taxon>
        <taxon>Petromyzontidae</taxon>
        <taxon>Petromyzon</taxon>
    </lineage>
</organism>
<dbReference type="GO" id="GO:0019843">
    <property type="term" value="F:rRNA binding"/>
    <property type="evidence" value="ECO:0007669"/>
    <property type="project" value="UniProtKB-KW"/>
</dbReference>
<dbReference type="KEGG" id="pmrn:116949589"/>
<dbReference type="RefSeq" id="XP_032822940.1">
    <property type="nucleotide sequence ID" value="XM_032967049.1"/>
</dbReference>
<dbReference type="GeneID" id="116949589"/>
<feature type="compositionally biased region" description="Basic and acidic residues" evidence="8">
    <location>
        <begin position="140"/>
        <end position="160"/>
    </location>
</feature>
<dbReference type="PANTHER" id="PTHR14577">
    <property type="entry name" value="NUCLEOLAR PROTEIN 12"/>
    <property type="match status" value="1"/>
</dbReference>
<protein>
    <recommendedName>
        <fullName evidence="3">Nucleolar protein 12</fullName>
    </recommendedName>
</protein>
<dbReference type="PANTHER" id="PTHR14577:SF0">
    <property type="entry name" value="NUCLEOLAR PROTEIN 12"/>
    <property type="match status" value="1"/>
</dbReference>
<gene>
    <name evidence="10" type="primary">NOL12</name>
</gene>
<name>A0AAJ7TRW7_PETMA</name>
<evidence type="ECO:0000256" key="2">
    <source>
        <dbReference type="ARBA" id="ARBA00007175"/>
    </source>
</evidence>
<evidence type="ECO:0000256" key="7">
    <source>
        <dbReference type="SAM" id="Coils"/>
    </source>
</evidence>